<evidence type="ECO:0000256" key="1">
    <source>
        <dbReference type="SAM" id="MobiDB-lite"/>
    </source>
</evidence>
<sequence length="200" mass="21810">MTSSSSKRAPPASAKPKPAAPHPNDDLSYPYYFFYGHAASNPTGALSQWHLTSFTEGPHTFTTAEHYMMYHKAMLFEPAAAPAILAAPGPREAKALGRKVANFSPKTWEARCDAIVEQGNYLKFTQNPDAWAVLSPARTGTKALVEAAARDAIWGIGMGWERARGREAQWGQNRLGKALTRVRARIVAERDEAANGSKVV</sequence>
<keyword evidence="4" id="KW-1185">Reference proteome</keyword>
<dbReference type="CDD" id="cd15457">
    <property type="entry name" value="NADAR"/>
    <property type="match status" value="1"/>
</dbReference>
<dbReference type="STRING" id="879819.A0A0J0XRN3"/>
<proteinExistence type="predicted"/>
<dbReference type="NCBIfam" id="TIGR02464">
    <property type="entry name" value="ribofla_fusion"/>
    <property type="match status" value="1"/>
</dbReference>
<dbReference type="EMBL" id="KQ087192">
    <property type="protein sequence ID" value="KLT43737.1"/>
    <property type="molecule type" value="Genomic_DNA"/>
</dbReference>
<protein>
    <submittedName>
        <fullName evidence="3">DUF1768-domain-containing protein</fullName>
    </submittedName>
</protein>
<organism evidence="3 4">
    <name type="scientific">Cutaneotrichosporon oleaginosum</name>
    <dbReference type="NCBI Taxonomy" id="879819"/>
    <lineage>
        <taxon>Eukaryota</taxon>
        <taxon>Fungi</taxon>
        <taxon>Dikarya</taxon>
        <taxon>Basidiomycota</taxon>
        <taxon>Agaricomycotina</taxon>
        <taxon>Tremellomycetes</taxon>
        <taxon>Trichosporonales</taxon>
        <taxon>Trichosporonaceae</taxon>
        <taxon>Cutaneotrichosporon</taxon>
    </lineage>
</organism>
<dbReference type="InterPro" id="IPR037238">
    <property type="entry name" value="YbiA-like_sf"/>
</dbReference>
<feature type="compositionally biased region" description="Low complexity" evidence="1">
    <location>
        <begin position="1"/>
        <end position="17"/>
    </location>
</feature>
<feature type="region of interest" description="Disordered" evidence="1">
    <location>
        <begin position="1"/>
        <end position="22"/>
    </location>
</feature>
<dbReference type="RefSeq" id="XP_018280228.1">
    <property type="nucleotide sequence ID" value="XM_018425274.1"/>
</dbReference>
<reference evidence="3 4" key="1">
    <citation type="submission" date="2015-03" db="EMBL/GenBank/DDBJ databases">
        <title>Genomics and transcriptomics of the oil-accumulating basidiomycete yeast T. oleaginosus allow insights into substrate utilization and the diverse evolutionary trajectories of mating systems in fungi.</title>
        <authorList>
            <consortium name="DOE Joint Genome Institute"/>
            <person name="Kourist R."/>
            <person name="Kracht O."/>
            <person name="Bracharz F."/>
            <person name="Lipzen A."/>
            <person name="Nolan M."/>
            <person name="Ohm R."/>
            <person name="Grigoriev I."/>
            <person name="Sun S."/>
            <person name="Heitman J."/>
            <person name="Bruck T."/>
            <person name="Nowrousian M."/>
        </authorList>
    </citation>
    <scope>NUCLEOTIDE SEQUENCE [LARGE SCALE GENOMIC DNA]</scope>
    <source>
        <strain evidence="3 4">IBC0246</strain>
    </source>
</reference>
<evidence type="ECO:0000313" key="3">
    <source>
        <dbReference type="EMBL" id="KLT43737.1"/>
    </source>
</evidence>
<dbReference type="Proteomes" id="UP000053611">
    <property type="component" value="Unassembled WGS sequence"/>
</dbReference>
<feature type="domain" description="NADAR" evidence="2">
    <location>
        <begin position="33"/>
        <end position="186"/>
    </location>
</feature>
<dbReference type="OrthoDB" id="206452at2759"/>
<evidence type="ECO:0000313" key="4">
    <source>
        <dbReference type="Proteomes" id="UP000053611"/>
    </source>
</evidence>
<dbReference type="Pfam" id="PF08719">
    <property type="entry name" value="NADAR"/>
    <property type="match status" value="1"/>
</dbReference>
<dbReference type="GeneID" id="28985877"/>
<dbReference type="AlphaFoldDB" id="A0A0J0XRN3"/>
<dbReference type="InterPro" id="IPR012816">
    <property type="entry name" value="NADAR"/>
</dbReference>
<accession>A0A0J0XRN3</accession>
<name>A0A0J0XRN3_9TREE</name>
<gene>
    <name evidence="3" type="ORF">CC85DRAFT_301134</name>
</gene>
<dbReference type="Gene3D" id="1.10.357.40">
    <property type="entry name" value="YbiA-like"/>
    <property type="match status" value="1"/>
</dbReference>
<dbReference type="SUPFAM" id="SSF143990">
    <property type="entry name" value="YbiA-like"/>
    <property type="match status" value="1"/>
</dbReference>
<evidence type="ECO:0000259" key="2">
    <source>
        <dbReference type="Pfam" id="PF08719"/>
    </source>
</evidence>